<dbReference type="EMBL" id="FNAJ01000005">
    <property type="protein sequence ID" value="SDE25165.1"/>
    <property type="molecule type" value="Genomic_DNA"/>
</dbReference>
<feature type="transmembrane region" description="Helical" evidence="1">
    <location>
        <begin position="445"/>
        <end position="467"/>
    </location>
</feature>
<evidence type="ECO:0000256" key="1">
    <source>
        <dbReference type="SAM" id="Phobius"/>
    </source>
</evidence>
<dbReference type="Proteomes" id="UP000198717">
    <property type="component" value="Unassembled WGS sequence"/>
</dbReference>
<sequence>MNMSLLRHEWFLLRKDRMLAFSAALLLGLMALGLYNGWRFTRDLRTYQQRLVTQETERRARLAEQAEALRQGRGPELPPWKSPAMPVPVGNTLVQPEALLPPGPLGAFTVGQMDLLPSAYQVSLQGRLTDFARDTLEHPVHLATGTLDLSFVLLYLLPLFALAFSFDLVSREREDGTLRLVLVQATGLRGWALRRLAVRAGVLLGLCVLAGVAGYALTGGAGGLGRLAGWLTLVVGYGAFWFALALAVNARSLSSATNALVLVGAWLVLVVVVPAVAQLGVSGLYPVPSRVALVGATREASLEAQKRGSEVLSAYFEDHPELAPKGAKAEGYWPTALAVQDEAARATAPVVAAFQSQLERQQDALGVLRFLSPALAFQQALQDVAGTGGSRHEHFLRQVDHFHTTWREALLPRVFSGATLGAAEHARLPRFAYVEQPGTDIVPQVALGLLALVLPTLLALGLGLAWLGRPRIA</sequence>
<dbReference type="EMBL" id="BJVY01000001">
    <property type="protein sequence ID" value="GEL68548.1"/>
    <property type="molecule type" value="Genomic_DNA"/>
</dbReference>
<keyword evidence="1" id="KW-1133">Transmembrane helix</keyword>
<feature type="transmembrane region" description="Helical" evidence="1">
    <location>
        <begin position="196"/>
        <end position="217"/>
    </location>
</feature>
<feature type="transmembrane region" description="Helical" evidence="1">
    <location>
        <begin position="229"/>
        <end position="248"/>
    </location>
</feature>
<organism evidence="2 5">
    <name type="scientific">Myxococcus virescens</name>
    <dbReference type="NCBI Taxonomy" id="83456"/>
    <lineage>
        <taxon>Bacteria</taxon>
        <taxon>Pseudomonadati</taxon>
        <taxon>Myxococcota</taxon>
        <taxon>Myxococcia</taxon>
        <taxon>Myxococcales</taxon>
        <taxon>Cystobacterineae</taxon>
        <taxon>Myxococcaceae</taxon>
        <taxon>Myxococcus</taxon>
    </lineage>
</organism>
<dbReference type="Proteomes" id="UP000321224">
    <property type="component" value="Unassembled WGS sequence"/>
</dbReference>
<name>A0A511H4S3_9BACT</name>
<dbReference type="PANTHER" id="PTHR43471:SF14">
    <property type="entry name" value="ABC-2 TYPE TRANSPORT SYSTEM PERMEASE PROTEIN"/>
    <property type="match status" value="1"/>
</dbReference>
<keyword evidence="1" id="KW-0472">Membrane</keyword>
<evidence type="ECO:0000313" key="2">
    <source>
        <dbReference type="EMBL" id="GEL68548.1"/>
    </source>
</evidence>
<keyword evidence="4" id="KW-1185">Reference proteome</keyword>
<comment type="caution">
    <text evidence="2">The sequence shown here is derived from an EMBL/GenBank/DDBJ whole genome shotgun (WGS) entry which is preliminary data.</text>
</comment>
<evidence type="ECO:0000313" key="5">
    <source>
        <dbReference type="Proteomes" id="UP000321224"/>
    </source>
</evidence>
<evidence type="ECO:0000313" key="4">
    <source>
        <dbReference type="Proteomes" id="UP000198717"/>
    </source>
</evidence>
<protein>
    <submittedName>
        <fullName evidence="3">ABC-2 type transport system permease protein</fullName>
    </submittedName>
</protein>
<gene>
    <name evidence="2" type="ORF">MVI01_03320</name>
    <name evidence="3" type="ORF">SAMN04488504_105252</name>
</gene>
<dbReference type="Pfam" id="PF12040">
    <property type="entry name" value="DUF3526"/>
    <property type="match status" value="1"/>
</dbReference>
<dbReference type="PANTHER" id="PTHR43471">
    <property type="entry name" value="ABC TRANSPORTER PERMEASE"/>
    <property type="match status" value="1"/>
</dbReference>
<dbReference type="InterPro" id="IPR021913">
    <property type="entry name" value="DUF3526"/>
</dbReference>
<reference evidence="2 5" key="2">
    <citation type="submission" date="2019-07" db="EMBL/GenBank/DDBJ databases">
        <title>Whole genome shotgun sequence of Myxococcus virescens NBRC 100334.</title>
        <authorList>
            <person name="Hosoyama A."/>
            <person name="Uohara A."/>
            <person name="Ohji S."/>
            <person name="Ichikawa N."/>
        </authorList>
    </citation>
    <scope>NUCLEOTIDE SEQUENCE [LARGE SCALE GENOMIC DNA]</scope>
    <source>
        <strain evidence="2 5">NBRC 100334</strain>
    </source>
</reference>
<reference evidence="3 4" key="1">
    <citation type="submission" date="2016-10" db="EMBL/GenBank/DDBJ databases">
        <authorList>
            <person name="Varghese N."/>
            <person name="Submissions S."/>
        </authorList>
    </citation>
    <scope>NUCLEOTIDE SEQUENCE [LARGE SCALE GENOMIC DNA]</scope>
    <source>
        <strain evidence="3 4">DSM 2260</strain>
    </source>
</reference>
<feature type="transmembrane region" description="Helical" evidence="1">
    <location>
        <begin position="260"/>
        <end position="281"/>
    </location>
</feature>
<evidence type="ECO:0000313" key="3">
    <source>
        <dbReference type="EMBL" id="SDE25165.1"/>
    </source>
</evidence>
<keyword evidence="1" id="KW-0812">Transmembrane</keyword>
<proteinExistence type="predicted"/>
<accession>A0A511H4S3</accession>
<dbReference type="AlphaFoldDB" id="A0A511H4S3"/>